<organism evidence="1 2">
    <name type="scientific">Xanthomonas phage FoX5</name>
    <dbReference type="NCBI Taxonomy" id="2723901"/>
    <lineage>
        <taxon>Viruses</taxon>
        <taxon>Duplodnaviria</taxon>
        <taxon>Heunggongvirae</taxon>
        <taxon>Uroviricota</taxon>
        <taxon>Caudoviricetes</taxon>
        <taxon>Foxunavirus</taxon>
        <taxon>Foxunavirus fox5</taxon>
    </lineage>
</organism>
<name>A0A858NXU5_9CAUD</name>
<proteinExistence type="predicted"/>
<sequence length="114" mass="12812">MTPATSSREIMKASVFSRELRKIEIQSRGKAAAVRSATRQLVSRNGAAAIIEGHKVIGYRMRDGSVACLKLRYYTAQDGHTEMARIREGANHKYLPVRVYQCPWCDGFHLTSRA</sequence>
<dbReference type="Proteomes" id="UP000671877">
    <property type="component" value="Segment"/>
</dbReference>
<reference evidence="1 2" key="1">
    <citation type="submission" date="2020-03" db="EMBL/GenBank/DDBJ databases">
        <title>Development of an integrated pest management strategy to control Xanthomonas campestris pv. campestris by using bacteriophages.</title>
        <authorList>
            <person name="Holtappels D."/>
            <person name="Rombouts S."/>
            <person name="Lavigne R."/>
            <person name="Wagemans J."/>
        </authorList>
    </citation>
    <scope>NUCLEOTIDE SEQUENCE [LARGE SCALE GENOMIC DNA]</scope>
</reference>
<evidence type="ECO:0000313" key="2">
    <source>
        <dbReference type="Proteomes" id="UP000671877"/>
    </source>
</evidence>
<protein>
    <submittedName>
        <fullName evidence="1">Uncharacterized protein</fullName>
    </submittedName>
</protein>
<accession>A0A858NXU5</accession>
<evidence type="ECO:0000313" key="1">
    <source>
        <dbReference type="EMBL" id="QJB22027.1"/>
    </source>
</evidence>
<dbReference type="EMBL" id="MT161384">
    <property type="protein sequence ID" value="QJB22027.1"/>
    <property type="molecule type" value="Genomic_DNA"/>
</dbReference>
<keyword evidence="2" id="KW-1185">Reference proteome</keyword>
<gene>
    <name evidence="1" type="ORF">XccvBFoX5_gp49</name>
</gene>